<gene>
    <name evidence="6" type="ORF">I303_01577</name>
    <name evidence="7" type="ORF">I303_102283</name>
</gene>
<keyword evidence="4" id="KW-0539">Nucleus</keyword>
<dbReference type="GO" id="GO:0005634">
    <property type="term" value="C:nucleus"/>
    <property type="evidence" value="ECO:0007669"/>
    <property type="project" value="UniProtKB-SubCell"/>
</dbReference>
<dbReference type="EMBL" id="CP144531">
    <property type="protein sequence ID" value="WWC59721.1"/>
    <property type="molecule type" value="Genomic_DNA"/>
</dbReference>
<evidence type="ECO:0000256" key="2">
    <source>
        <dbReference type="ARBA" id="ARBA00022723"/>
    </source>
</evidence>
<comment type="subcellular location">
    <subcellularLocation>
        <location evidence="1">Nucleus</location>
    </subcellularLocation>
</comment>
<accession>A0A1A6ABD5</accession>
<dbReference type="Gene3D" id="4.10.240.10">
    <property type="entry name" value="Zn(2)-C6 fungal-type DNA-binding domain"/>
    <property type="match status" value="1"/>
</dbReference>
<dbReference type="InterPro" id="IPR001138">
    <property type="entry name" value="Zn2Cys6_DnaBD"/>
</dbReference>
<evidence type="ECO:0000313" key="7">
    <source>
        <dbReference type="EMBL" id="WWC59721.1"/>
    </source>
</evidence>
<dbReference type="InterPro" id="IPR036864">
    <property type="entry name" value="Zn2-C6_fun-type_DNA-bd_sf"/>
</dbReference>
<evidence type="ECO:0000256" key="1">
    <source>
        <dbReference type="ARBA" id="ARBA00004123"/>
    </source>
</evidence>
<dbReference type="SUPFAM" id="SSF57701">
    <property type="entry name" value="Zn2/Cys6 DNA-binding domain"/>
    <property type="match status" value="1"/>
</dbReference>
<dbReference type="OrthoDB" id="39175at2759"/>
<dbReference type="GO" id="GO:0008270">
    <property type="term" value="F:zinc ion binding"/>
    <property type="evidence" value="ECO:0007669"/>
    <property type="project" value="InterPro"/>
</dbReference>
<dbReference type="AlphaFoldDB" id="A0A1A6ABD5"/>
<evidence type="ECO:0000313" key="8">
    <source>
        <dbReference type="Proteomes" id="UP000078595"/>
    </source>
</evidence>
<proteinExistence type="predicted"/>
<reference evidence="7" key="2">
    <citation type="submission" date="2013-07" db="EMBL/GenBank/DDBJ databases">
        <authorList>
            <consortium name="The Broad Institute Genome Sequencing Platform"/>
            <person name="Cuomo C."/>
            <person name="Litvintseva A."/>
            <person name="Chen Y."/>
            <person name="Heitman J."/>
            <person name="Sun S."/>
            <person name="Springer D."/>
            <person name="Dromer F."/>
            <person name="Young S.K."/>
            <person name="Zeng Q."/>
            <person name="Gargeya S."/>
            <person name="Fitzgerald M."/>
            <person name="Abouelleil A."/>
            <person name="Alvarado L."/>
            <person name="Berlin A.M."/>
            <person name="Chapman S.B."/>
            <person name="Dewar J."/>
            <person name="Goldberg J."/>
            <person name="Griggs A."/>
            <person name="Gujja S."/>
            <person name="Hansen M."/>
            <person name="Howarth C."/>
            <person name="Imamovic A."/>
            <person name="Larimer J."/>
            <person name="McCowan C."/>
            <person name="Murphy C."/>
            <person name="Pearson M."/>
            <person name="Priest M."/>
            <person name="Roberts A."/>
            <person name="Saif S."/>
            <person name="Shea T."/>
            <person name="Sykes S."/>
            <person name="Wortman J."/>
            <person name="Nusbaum C."/>
            <person name="Birren B."/>
        </authorList>
    </citation>
    <scope>NUCLEOTIDE SEQUENCE</scope>
    <source>
        <strain evidence="7">CBS 10117</strain>
    </source>
</reference>
<organism evidence="6">
    <name type="scientific">Kwoniella dejecticola CBS 10117</name>
    <dbReference type="NCBI Taxonomy" id="1296121"/>
    <lineage>
        <taxon>Eukaryota</taxon>
        <taxon>Fungi</taxon>
        <taxon>Dikarya</taxon>
        <taxon>Basidiomycota</taxon>
        <taxon>Agaricomycotina</taxon>
        <taxon>Tremellomycetes</taxon>
        <taxon>Tremellales</taxon>
        <taxon>Cryptococcaceae</taxon>
        <taxon>Kwoniella</taxon>
    </lineage>
</organism>
<dbReference type="VEuPathDB" id="FungiDB:I303_01577"/>
<evidence type="ECO:0000259" key="5">
    <source>
        <dbReference type="PROSITE" id="PS50048"/>
    </source>
</evidence>
<dbReference type="EMBL" id="KI894028">
    <property type="protein sequence ID" value="OBR87375.1"/>
    <property type="molecule type" value="Genomic_DNA"/>
</dbReference>
<dbReference type="KEGG" id="kdj:28965276"/>
<dbReference type="SMART" id="SM00066">
    <property type="entry name" value="GAL4"/>
    <property type="match status" value="1"/>
</dbReference>
<evidence type="ECO:0000313" key="6">
    <source>
        <dbReference type="EMBL" id="OBR87375.1"/>
    </source>
</evidence>
<dbReference type="GO" id="GO:0003677">
    <property type="term" value="F:DNA binding"/>
    <property type="evidence" value="ECO:0007669"/>
    <property type="project" value="UniProtKB-KW"/>
</dbReference>
<dbReference type="Pfam" id="PF00172">
    <property type="entry name" value="Zn_clus"/>
    <property type="match status" value="1"/>
</dbReference>
<evidence type="ECO:0000256" key="4">
    <source>
        <dbReference type="ARBA" id="ARBA00023242"/>
    </source>
</evidence>
<dbReference type="Proteomes" id="UP000078595">
    <property type="component" value="Chromosome 2"/>
</dbReference>
<reference evidence="7" key="3">
    <citation type="submission" date="2024-02" db="EMBL/GenBank/DDBJ databases">
        <title>Comparative genomics of Cryptococcus and Kwoniella reveals pathogenesis evolution and contrasting modes of karyotype evolution via chromosome fusion or intercentromeric recombination.</title>
        <authorList>
            <person name="Coelho M.A."/>
            <person name="David-Palma M."/>
            <person name="Shea T."/>
            <person name="Bowers K."/>
            <person name="McGinley-Smith S."/>
            <person name="Mohammad A.W."/>
            <person name="Gnirke A."/>
            <person name="Yurkov A.M."/>
            <person name="Nowrousian M."/>
            <person name="Sun S."/>
            <person name="Cuomo C.A."/>
            <person name="Heitman J."/>
        </authorList>
    </citation>
    <scope>NUCLEOTIDE SEQUENCE</scope>
    <source>
        <strain evidence="7">CBS 10117</strain>
    </source>
</reference>
<keyword evidence="3" id="KW-0238">DNA-binding</keyword>
<dbReference type="CDD" id="cd00067">
    <property type="entry name" value="GAL4"/>
    <property type="match status" value="1"/>
</dbReference>
<protein>
    <recommendedName>
        <fullName evidence="5">Zn(2)-C6 fungal-type domain-containing protein</fullName>
    </recommendedName>
</protein>
<evidence type="ECO:0000256" key="3">
    <source>
        <dbReference type="ARBA" id="ARBA00023125"/>
    </source>
</evidence>
<dbReference type="PROSITE" id="PS00463">
    <property type="entry name" value="ZN2_CY6_FUNGAL_1"/>
    <property type="match status" value="1"/>
</dbReference>
<dbReference type="PANTHER" id="PTHR46910">
    <property type="entry name" value="TRANSCRIPTION FACTOR PDR1"/>
    <property type="match status" value="1"/>
</dbReference>
<keyword evidence="2" id="KW-0479">Metal-binding</keyword>
<dbReference type="PANTHER" id="PTHR46910:SF3">
    <property type="entry name" value="HALOTOLERANCE PROTEIN 9-RELATED"/>
    <property type="match status" value="1"/>
</dbReference>
<feature type="domain" description="Zn(2)-C6 fungal-type" evidence="5">
    <location>
        <begin position="51"/>
        <end position="80"/>
    </location>
</feature>
<dbReference type="GeneID" id="28965276"/>
<dbReference type="InterPro" id="IPR050987">
    <property type="entry name" value="AtrR-like"/>
</dbReference>
<keyword evidence="8" id="KW-1185">Reference proteome</keyword>
<dbReference type="GO" id="GO:0000981">
    <property type="term" value="F:DNA-binding transcription factor activity, RNA polymerase II-specific"/>
    <property type="evidence" value="ECO:0007669"/>
    <property type="project" value="InterPro"/>
</dbReference>
<dbReference type="RefSeq" id="XP_018265217.1">
    <property type="nucleotide sequence ID" value="XM_018404936.1"/>
</dbReference>
<name>A0A1A6ABD5_9TREE</name>
<sequence>MNATMSTPSVLLHQPHMHDMPPAFDGFGSAYPMHLAEGSHSPGRRQRISMACQYCRHRKIRCCGGAPCRNCTRAKRDCEYAPVPEEVNRATREKKAIAKATKAVHHVSPMTTSSPYFADQPIFNVPYVSGPGPVRPSHLGHRRTVSMPNGGVASWVTPPSAPALASPPMFESPQWMYNGWTSGQVSAPLHTHMESTPVSNFPSVLEETPMHQAYLNGHWGYDGMTTNPAPVITARSSSAEQEYPPSHMVPPGLPTSWSTPSLPTQTYLRPAIQLSPAVPKAQHGSSPITPATTTGYQTPFPTPPLFQVPFVMPTAVPSYPLPQMQQMSSQFPYYSPSPLGQSTSTSPTLAPEMSLPHEKEQLIGLGIGVPEAQAEYYQIPTPTLSSDEYFSPPMQF</sequence>
<reference evidence="6" key="1">
    <citation type="submission" date="2013-07" db="EMBL/GenBank/DDBJ databases">
        <title>The Genome Sequence of Cryptococcus dejecticola CBS10117.</title>
        <authorList>
            <consortium name="The Broad Institute Genome Sequencing Platform"/>
            <person name="Cuomo C."/>
            <person name="Litvintseva A."/>
            <person name="Chen Y."/>
            <person name="Heitman J."/>
            <person name="Sun S."/>
            <person name="Springer D."/>
            <person name="Dromer F."/>
            <person name="Young S.K."/>
            <person name="Zeng Q."/>
            <person name="Gargeya S."/>
            <person name="Fitzgerald M."/>
            <person name="Abouelleil A."/>
            <person name="Alvarado L."/>
            <person name="Berlin A.M."/>
            <person name="Chapman S.B."/>
            <person name="Dewar J."/>
            <person name="Goldberg J."/>
            <person name="Griggs A."/>
            <person name="Gujja S."/>
            <person name="Hansen M."/>
            <person name="Howarth C."/>
            <person name="Imamovic A."/>
            <person name="Larimer J."/>
            <person name="McCowan C."/>
            <person name="Murphy C."/>
            <person name="Pearson M."/>
            <person name="Priest M."/>
            <person name="Roberts A."/>
            <person name="Saif S."/>
            <person name="Shea T."/>
            <person name="Sykes S."/>
            <person name="Wortman J."/>
            <person name="Nusbaum C."/>
            <person name="Birren B."/>
        </authorList>
    </citation>
    <scope>NUCLEOTIDE SEQUENCE [LARGE SCALE GENOMIC DNA]</scope>
    <source>
        <strain evidence="6">CBS 10117</strain>
    </source>
</reference>
<dbReference type="PROSITE" id="PS50048">
    <property type="entry name" value="ZN2_CY6_FUNGAL_2"/>
    <property type="match status" value="1"/>
</dbReference>